<accession>A0A8C5KM63</accession>
<evidence type="ECO:0000256" key="7">
    <source>
        <dbReference type="SAM" id="MobiDB-lite"/>
    </source>
</evidence>
<dbReference type="GO" id="GO:0016251">
    <property type="term" value="F:RNA polymerase II general transcription initiation factor activity"/>
    <property type="evidence" value="ECO:0007669"/>
    <property type="project" value="TreeGrafter"/>
</dbReference>
<protein>
    <submittedName>
        <fullName evidence="9">Transcription initiation factor TFIID subunit 7-like</fullName>
    </submittedName>
</protein>
<dbReference type="CDD" id="cd08047">
    <property type="entry name" value="TAF7"/>
    <property type="match status" value="1"/>
</dbReference>
<evidence type="ECO:0000256" key="3">
    <source>
        <dbReference type="ARBA" id="ARBA00023015"/>
    </source>
</evidence>
<keyword evidence="10" id="KW-1185">Reference proteome</keyword>
<dbReference type="OMA" id="EAISCRW"/>
<dbReference type="SMART" id="SM01370">
    <property type="entry name" value="TAFII55_N"/>
    <property type="match status" value="1"/>
</dbReference>
<evidence type="ECO:0000259" key="8">
    <source>
        <dbReference type="SMART" id="SM01370"/>
    </source>
</evidence>
<feature type="coiled-coil region" evidence="6">
    <location>
        <begin position="292"/>
        <end position="356"/>
    </location>
</feature>
<gene>
    <name evidence="9" type="primary">LOC105943946</name>
</gene>
<feature type="compositionally biased region" description="Low complexity" evidence="7">
    <location>
        <begin position="107"/>
        <end position="122"/>
    </location>
</feature>
<name>A0A8C5KM63_JACJA</name>
<proteinExistence type="inferred from homology"/>
<evidence type="ECO:0000313" key="10">
    <source>
        <dbReference type="Proteomes" id="UP000694385"/>
    </source>
</evidence>
<evidence type="ECO:0000313" key="9">
    <source>
        <dbReference type="Ensembl" id="ENSJJAP00000012859.1"/>
    </source>
</evidence>
<dbReference type="PANTHER" id="PTHR12228">
    <property type="entry name" value="TRANSCRIPTION INITIATION FACTOR TFIID 55 KD SUBUNIT-RELATED"/>
    <property type="match status" value="1"/>
</dbReference>
<evidence type="ECO:0000256" key="4">
    <source>
        <dbReference type="ARBA" id="ARBA00023163"/>
    </source>
</evidence>
<keyword evidence="3" id="KW-0805">Transcription regulation</keyword>
<dbReference type="Pfam" id="PF04658">
    <property type="entry name" value="TAFII55_N"/>
    <property type="match status" value="1"/>
</dbReference>
<dbReference type="GO" id="GO:0005669">
    <property type="term" value="C:transcription factor TFIID complex"/>
    <property type="evidence" value="ECO:0007669"/>
    <property type="project" value="InterPro"/>
</dbReference>
<dbReference type="Proteomes" id="UP000694385">
    <property type="component" value="Unassembled WGS sequence"/>
</dbReference>
<dbReference type="InterPro" id="IPR006751">
    <property type="entry name" value="TAFII55_prot_cons_reg"/>
</dbReference>
<keyword evidence="6" id="KW-0175">Coiled coil</keyword>
<evidence type="ECO:0000256" key="5">
    <source>
        <dbReference type="ARBA" id="ARBA00023242"/>
    </source>
</evidence>
<reference evidence="9" key="2">
    <citation type="submission" date="2025-09" db="UniProtKB">
        <authorList>
            <consortium name="Ensembl"/>
        </authorList>
    </citation>
    <scope>IDENTIFICATION</scope>
</reference>
<keyword evidence="4" id="KW-0804">Transcription</keyword>
<feature type="region of interest" description="Disordered" evidence="7">
    <location>
        <begin position="106"/>
        <end position="159"/>
    </location>
</feature>
<evidence type="ECO:0000256" key="2">
    <source>
        <dbReference type="ARBA" id="ARBA00009368"/>
    </source>
</evidence>
<dbReference type="GO" id="GO:0051123">
    <property type="term" value="P:RNA polymerase II preinitiation complex assembly"/>
    <property type="evidence" value="ECO:0007669"/>
    <property type="project" value="TreeGrafter"/>
</dbReference>
<feature type="region of interest" description="Disordered" evidence="7">
    <location>
        <begin position="188"/>
        <end position="262"/>
    </location>
</feature>
<feature type="compositionally biased region" description="Acidic residues" evidence="7">
    <location>
        <begin position="223"/>
        <end position="236"/>
    </location>
</feature>
<dbReference type="Ensembl" id="ENSJJAT00000019343.1">
    <property type="protein sequence ID" value="ENSJJAP00000012859.1"/>
    <property type="gene ID" value="ENSJJAG00000015788.1"/>
</dbReference>
<feature type="domain" description="TAFII55 protein conserved region" evidence="8">
    <location>
        <begin position="12"/>
        <end position="178"/>
    </location>
</feature>
<keyword evidence="5" id="KW-0539">Nucleus</keyword>
<sequence length="356" mass="39186">MSAHLGEAALELESQFILRLPPEYGATVRDIIRSGDVAMKDRLKIDLSAEGRRAVVEVDDVALPATVVDLPCVIGSLKTLDRKTFYHTADISQMLVCSADGGGCPQASPGEAAAASAISAPGPGDGDGDGDGEPQKTYLWKHGITPPLKNDGRAEDMDSPEVVKEVKRLLCSDAEAISCRWEVVADDGSQAVQSQGCVPGAGRHVPWQRSGTPPRMGDSSSHDDDDDDDEDDDGEDKDGRGKEEEEDDDDNEEEVDSEEDLERELQARFLECSLSEESEGHRAVVLGIQKLIDHKEKKLQEIKGKARRQKDLLKQVENLTLKSHFRSALKQLKLQKEQKSKQIMFLKEQLKQYLKK</sequence>
<dbReference type="AlphaFoldDB" id="A0A8C5KM63"/>
<reference evidence="9" key="1">
    <citation type="submission" date="2025-08" db="UniProtKB">
        <authorList>
            <consortium name="Ensembl"/>
        </authorList>
    </citation>
    <scope>IDENTIFICATION</scope>
</reference>
<organism evidence="9 10">
    <name type="scientific">Jaculus jaculus</name>
    <name type="common">Lesser Egyptian jerboa</name>
    <dbReference type="NCBI Taxonomy" id="51337"/>
    <lineage>
        <taxon>Eukaryota</taxon>
        <taxon>Metazoa</taxon>
        <taxon>Chordata</taxon>
        <taxon>Craniata</taxon>
        <taxon>Vertebrata</taxon>
        <taxon>Euteleostomi</taxon>
        <taxon>Mammalia</taxon>
        <taxon>Eutheria</taxon>
        <taxon>Euarchontoglires</taxon>
        <taxon>Glires</taxon>
        <taxon>Rodentia</taxon>
        <taxon>Myomorpha</taxon>
        <taxon>Dipodoidea</taxon>
        <taxon>Dipodidae</taxon>
        <taxon>Dipodinae</taxon>
        <taxon>Jaculus</taxon>
    </lineage>
</organism>
<comment type="subcellular location">
    <subcellularLocation>
        <location evidence="1">Nucleus</location>
    </subcellularLocation>
</comment>
<dbReference type="InterPro" id="IPR037817">
    <property type="entry name" value="TAF7"/>
</dbReference>
<dbReference type="GeneTree" id="ENSGT00940000161565"/>
<comment type="similarity">
    <text evidence="2">Belongs to the TAF7 family.</text>
</comment>
<evidence type="ECO:0000256" key="1">
    <source>
        <dbReference type="ARBA" id="ARBA00004123"/>
    </source>
</evidence>
<evidence type="ECO:0000256" key="6">
    <source>
        <dbReference type="SAM" id="Coils"/>
    </source>
</evidence>
<dbReference type="PANTHER" id="PTHR12228:SF8">
    <property type="entry name" value="TRANSCRIPTION INITIATION FACTOR TFIID SUBUNIT 7-LIKE"/>
    <property type="match status" value="1"/>
</dbReference>
<feature type="compositionally biased region" description="Basic and acidic residues" evidence="7">
    <location>
        <begin position="150"/>
        <end position="159"/>
    </location>
</feature>
<feature type="compositionally biased region" description="Acidic residues" evidence="7">
    <location>
        <begin position="244"/>
        <end position="262"/>
    </location>
</feature>